<dbReference type="PANTHER" id="PTHR33221:SF5">
    <property type="entry name" value="HTH-TYPE TRANSCRIPTIONAL REGULATOR ISCR"/>
    <property type="match status" value="1"/>
</dbReference>
<keyword evidence="1" id="KW-0238">DNA-binding</keyword>
<dbReference type="GO" id="GO:0005829">
    <property type="term" value="C:cytosol"/>
    <property type="evidence" value="ECO:0007669"/>
    <property type="project" value="TreeGrafter"/>
</dbReference>
<protein>
    <submittedName>
        <fullName evidence="2">Rrf2 family transcriptional regulator</fullName>
    </submittedName>
</protein>
<dbReference type="Pfam" id="PF02082">
    <property type="entry name" value="Rrf2"/>
    <property type="match status" value="1"/>
</dbReference>
<dbReference type="NCBIfam" id="TIGR00738">
    <property type="entry name" value="rrf2_super"/>
    <property type="match status" value="1"/>
</dbReference>
<dbReference type="AlphaFoldDB" id="A0A9D1N4J8"/>
<reference evidence="2" key="1">
    <citation type="submission" date="2020-10" db="EMBL/GenBank/DDBJ databases">
        <authorList>
            <person name="Gilroy R."/>
        </authorList>
    </citation>
    <scope>NUCLEOTIDE SEQUENCE</scope>
    <source>
        <strain evidence="2">ChiGjej2B2-16831</strain>
    </source>
</reference>
<dbReference type="PANTHER" id="PTHR33221">
    <property type="entry name" value="WINGED HELIX-TURN-HELIX TRANSCRIPTIONAL REGULATOR, RRF2 FAMILY"/>
    <property type="match status" value="1"/>
</dbReference>
<gene>
    <name evidence="2" type="ORF">IAD24_07720</name>
</gene>
<proteinExistence type="predicted"/>
<dbReference type="InterPro" id="IPR036390">
    <property type="entry name" value="WH_DNA-bd_sf"/>
</dbReference>
<evidence type="ECO:0000256" key="1">
    <source>
        <dbReference type="ARBA" id="ARBA00023125"/>
    </source>
</evidence>
<dbReference type="InterPro" id="IPR030489">
    <property type="entry name" value="TR_Rrf2-type_CS"/>
</dbReference>
<evidence type="ECO:0000313" key="2">
    <source>
        <dbReference type="EMBL" id="HIU95027.1"/>
    </source>
</evidence>
<comment type="caution">
    <text evidence="2">The sequence shown here is derived from an EMBL/GenBank/DDBJ whole genome shotgun (WGS) entry which is preliminary data.</text>
</comment>
<name>A0A9D1N4J8_9FIRM</name>
<dbReference type="GO" id="GO:0003677">
    <property type="term" value="F:DNA binding"/>
    <property type="evidence" value="ECO:0007669"/>
    <property type="project" value="UniProtKB-KW"/>
</dbReference>
<dbReference type="InterPro" id="IPR000944">
    <property type="entry name" value="Tscrpt_reg_Rrf2"/>
</dbReference>
<dbReference type="PROSITE" id="PS01332">
    <property type="entry name" value="HTH_RRF2_1"/>
    <property type="match status" value="1"/>
</dbReference>
<dbReference type="PROSITE" id="PS51197">
    <property type="entry name" value="HTH_RRF2_2"/>
    <property type="match status" value="1"/>
</dbReference>
<dbReference type="SUPFAM" id="SSF46785">
    <property type="entry name" value="Winged helix' DNA-binding domain"/>
    <property type="match status" value="1"/>
</dbReference>
<dbReference type="GO" id="GO:0003700">
    <property type="term" value="F:DNA-binding transcription factor activity"/>
    <property type="evidence" value="ECO:0007669"/>
    <property type="project" value="TreeGrafter"/>
</dbReference>
<dbReference type="Proteomes" id="UP000824128">
    <property type="component" value="Unassembled WGS sequence"/>
</dbReference>
<reference evidence="2" key="2">
    <citation type="journal article" date="2021" name="PeerJ">
        <title>Extensive microbial diversity within the chicken gut microbiome revealed by metagenomics and culture.</title>
        <authorList>
            <person name="Gilroy R."/>
            <person name="Ravi A."/>
            <person name="Getino M."/>
            <person name="Pursley I."/>
            <person name="Horton D.L."/>
            <person name="Alikhan N.F."/>
            <person name="Baker D."/>
            <person name="Gharbi K."/>
            <person name="Hall N."/>
            <person name="Watson M."/>
            <person name="Adriaenssens E.M."/>
            <person name="Foster-Nyarko E."/>
            <person name="Jarju S."/>
            <person name="Secka A."/>
            <person name="Antonio M."/>
            <person name="Oren A."/>
            <person name="Chaudhuri R.R."/>
            <person name="La Ragione R."/>
            <person name="Hildebrand F."/>
            <person name="Pallen M.J."/>
        </authorList>
    </citation>
    <scope>NUCLEOTIDE SEQUENCE</scope>
    <source>
        <strain evidence="2">ChiGjej2B2-16831</strain>
    </source>
</reference>
<evidence type="ECO:0000313" key="3">
    <source>
        <dbReference type="Proteomes" id="UP000824128"/>
    </source>
</evidence>
<dbReference type="Gene3D" id="1.10.10.10">
    <property type="entry name" value="Winged helix-like DNA-binding domain superfamily/Winged helix DNA-binding domain"/>
    <property type="match status" value="1"/>
</dbReference>
<sequence length="149" mass="15833">MKLSTRSRYGLKAVVDLAVYEGEAPVTLSALAGMQGVSEAYLEQLLRALRRAGIVETVRGAAGGYRLSCAPEALDVGRVLAALEGSTAVVDCVGTGDACCENACTCSARPLFLKLQSRINDVLRDTTIADLASDYIEQKRRIEHAKGLS</sequence>
<dbReference type="InterPro" id="IPR036388">
    <property type="entry name" value="WH-like_DNA-bd_sf"/>
</dbReference>
<accession>A0A9D1N4J8</accession>
<dbReference type="EMBL" id="DVNZ01000246">
    <property type="protein sequence ID" value="HIU95027.1"/>
    <property type="molecule type" value="Genomic_DNA"/>
</dbReference>
<organism evidence="2 3">
    <name type="scientific">Candidatus Aphodomorpha intestinavium</name>
    <dbReference type="NCBI Taxonomy" id="2840672"/>
    <lineage>
        <taxon>Bacteria</taxon>
        <taxon>Bacillati</taxon>
        <taxon>Bacillota</taxon>
        <taxon>Clostridia</taxon>
        <taxon>Eubacteriales</taxon>
        <taxon>Candidatus Aphodomorpha</taxon>
    </lineage>
</organism>